<keyword evidence="7" id="KW-1185">Reference proteome</keyword>
<evidence type="ECO:0000313" key="6">
    <source>
        <dbReference type="EMBL" id="CUH40318.1"/>
    </source>
</evidence>
<evidence type="ECO:0000256" key="4">
    <source>
        <dbReference type="ARBA" id="ARBA00023136"/>
    </source>
</evidence>
<keyword evidence="2 5" id="KW-0812">Transmembrane</keyword>
<keyword evidence="3 5" id="KW-1133">Transmembrane helix</keyword>
<evidence type="ECO:0000256" key="1">
    <source>
        <dbReference type="ARBA" id="ARBA00022475"/>
    </source>
</evidence>
<protein>
    <recommendedName>
        <fullName evidence="5">Inner membrane-spanning protein YciB</fullName>
    </recommendedName>
</protein>
<feature type="transmembrane region" description="Helical" evidence="5">
    <location>
        <begin position="41"/>
        <end position="63"/>
    </location>
</feature>
<dbReference type="HAMAP" id="MF_00189">
    <property type="entry name" value="YciB"/>
    <property type="match status" value="1"/>
</dbReference>
<dbReference type="Proteomes" id="UP000049455">
    <property type="component" value="Unassembled WGS sequence"/>
</dbReference>
<feature type="transmembrane region" description="Helical" evidence="5">
    <location>
        <begin position="102"/>
        <end position="124"/>
    </location>
</feature>
<feature type="transmembrane region" description="Helical" evidence="5">
    <location>
        <begin position="69"/>
        <end position="90"/>
    </location>
</feature>
<dbReference type="STRING" id="313367.JSE7799_03050"/>
<dbReference type="OrthoDB" id="9788219at2"/>
<dbReference type="AlphaFoldDB" id="A0A0M7BE12"/>
<name>A0A0M7BE12_9RHOB</name>
<comment type="subcellular location">
    <subcellularLocation>
        <location evidence="5">Cell inner membrane</location>
        <topology evidence="5">Multi-pass membrane protein</topology>
    </subcellularLocation>
</comment>
<feature type="transmembrane region" description="Helical" evidence="5">
    <location>
        <begin position="12"/>
        <end position="29"/>
    </location>
</feature>
<evidence type="ECO:0000256" key="3">
    <source>
        <dbReference type="ARBA" id="ARBA00022989"/>
    </source>
</evidence>
<keyword evidence="4 5" id="KW-0472">Membrane</keyword>
<dbReference type="RefSeq" id="WP_055664383.1">
    <property type="nucleotide sequence ID" value="NZ_CYPR01000203.1"/>
</dbReference>
<comment type="similarity">
    <text evidence="5">Belongs to the YciB family.</text>
</comment>
<sequence length="202" mass="22454">MTERPGPGWHKTALELGPVAAFFAGYVLLKDQTFTIAGTAYDGFIVVTALFVPLILISTAALWRLTGRLSHMQIVTAVLVTVFGGLSVWLNDERFFKMKPTLIYLLFASVLFFGLYRGRSYLAMVLSEAMPLTPAGWMKLTRRMAWFFVALAVANEAIWRTMSTDAWVNFKTFGLPVAMFAFFIAQSGLMQAHTPPPTEGPD</sequence>
<accession>A0A0M7BE12</accession>
<dbReference type="GO" id="GO:0005886">
    <property type="term" value="C:plasma membrane"/>
    <property type="evidence" value="ECO:0007669"/>
    <property type="project" value="UniProtKB-SubCell"/>
</dbReference>
<feature type="transmembrane region" description="Helical" evidence="5">
    <location>
        <begin position="173"/>
        <end position="192"/>
    </location>
</feature>
<dbReference type="EMBL" id="CYPR01000203">
    <property type="protein sequence ID" value="CUH40318.1"/>
    <property type="molecule type" value="Genomic_DNA"/>
</dbReference>
<dbReference type="InterPro" id="IPR006008">
    <property type="entry name" value="YciB"/>
</dbReference>
<feature type="transmembrane region" description="Helical" evidence="5">
    <location>
        <begin position="144"/>
        <end position="161"/>
    </location>
</feature>
<dbReference type="PANTHER" id="PTHR36917">
    <property type="entry name" value="INTRACELLULAR SEPTATION PROTEIN A-RELATED"/>
    <property type="match status" value="1"/>
</dbReference>
<evidence type="ECO:0000313" key="7">
    <source>
        <dbReference type="Proteomes" id="UP000049455"/>
    </source>
</evidence>
<evidence type="ECO:0000256" key="5">
    <source>
        <dbReference type="HAMAP-Rule" id="MF_00189"/>
    </source>
</evidence>
<keyword evidence="1 5" id="KW-1003">Cell membrane</keyword>
<comment type="function">
    <text evidence="5">Plays a role in cell envelope biogenesis, maintenance of cell envelope integrity and membrane homeostasis.</text>
</comment>
<dbReference type="Pfam" id="PF04279">
    <property type="entry name" value="IspA"/>
    <property type="match status" value="1"/>
</dbReference>
<keyword evidence="5" id="KW-0997">Cell inner membrane</keyword>
<gene>
    <name evidence="5 6" type="primary">yciB</name>
    <name evidence="6" type="ORF">JSE7799_03050</name>
</gene>
<reference evidence="6 7" key="1">
    <citation type="submission" date="2015-09" db="EMBL/GenBank/DDBJ databases">
        <authorList>
            <person name="Jackson K.R."/>
            <person name="Lunt B.L."/>
            <person name="Fisher J.N.B."/>
            <person name="Gardner A.V."/>
            <person name="Bailey M.E."/>
            <person name="Deus L.M."/>
            <person name="Earl A.S."/>
            <person name="Gibby P.D."/>
            <person name="Hartmann K.A."/>
            <person name="Liu J.E."/>
            <person name="Manci A.M."/>
            <person name="Nielsen D.A."/>
            <person name="Solomon M.B."/>
            <person name="Breakwell D.P."/>
            <person name="Burnett S.H."/>
            <person name="Grose J.H."/>
        </authorList>
    </citation>
    <scope>NUCLEOTIDE SEQUENCE [LARGE SCALE GENOMIC DNA]</scope>
    <source>
        <strain evidence="6 7">CECT 7799</strain>
    </source>
</reference>
<organism evidence="6 7">
    <name type="scientific">Jannaschia seosinensis</name>
    <dbReference type="NCBI Taxonomy" id="313367"/>
    <lineage>
        <taxon>Bacteria</taxon>
        <taxon>Pseudomonadati</taxon>
        <taxon>Pseudomonadota</taxon>
        <taxon>Alphaproteobacteria</taxon>
        <taxon>Rhodobacterales</taxon>
        <taxon>Roseobacteraceae</taxon>
        <taxon>Jannaschia</taxon>
    </lineage>
</organism>
<proteinExistence type="inferred from homology"/>
<evidence type="ECO:0000256" key="2">
    <source>
        <dbReference type="ARBA" id="ARBA00022692"/>
    </source>
</evidence>
<dbReference type="PANTHER" id="PTHR36917:SF1">
    <property type="entry name" value="INNER MEMBRANE-SPANNING PROTEIN YCIB"/>
    <property type="match status" value="1"/>
</dbReference>